<proteinExistence type="predicted"/>
<protein>
    <submittedName>
        <fullName evidence="1">Uncharacterized protein</fullName>
    </submittedName>
</protein>
<sequence>MKIIFLAKVGHLKSVTLKDLEQKKSLAEKQLIVLKKQYVLGMITGLSVANATNSLD</sequence>
<dbReference type="Proteomes" id="UP000430508">
    <property type="component" value="Chromosome"/>
</dbReference>
<reference evidence="1 2" key="1">
    <citation type="submission" date="2019-12" db="EMBL/GenBank/DDBJ databases">
        <title>Sequence classification of anaerobic respiratory reductive dehalogenases: First we see many, then we see few.</title>
        <authorList>
            <person name="Molenda O."/>
            <person name="Puentes Jacome L.A."/>
            <person name="Cao X."/>
            <person name="Nesbo C.L."/>
            <person name="Tang S."/>
            <person name="Morson N."/>
            <person name="Patron J."/>
            <person name="Lomheim L."/>
            <person name="Wishart D.S."/>
            <person name="Edwards E.A."/>
        </authorList>
    </citation>
    <scope>NUCLEOTIDE SEQUENCE [LARGE SCALE GENOMIC DNA]</scope>
    <source>
        <strain evidence="1 2">12DCA</strain>
    </source>
</reference>
<evidence type="ECO:0000313" key="1">
    <source>
        <dbReference type="EMBL" id="QHA01539.1"/>
    </source>
</evidence>
<gene>
    <name evidence="1" type="ORF">GQ588_13265</name>
</gene>
<organism evidence="1 2">
    <name type="scientific">Dehalobacter restrictus</name>
    <dbReference type="NCBI Taxonomy" id="55583"/>
    <lineage>
        <taxon>Bacteria</taxon>
        <taxon>Bacillati</taxon>
        <taxon>Bacillota</taxon>
        <taxon>Clostridia</taxon>
        <taxon>Eubacteriales</taxon>
        <taxon>Desulfitobacteriaceae</taxon>
        <taxon>Dehalobacter</taxon>
    </lineage>
</organism>
<dbReference type="AlphaFoldDB" id="A0A857DMB5"/>
<name>A0A857DMB5_9FIRM</name>
<dbReference type="RefSeq" id="WP_158208560.1">
    <property type="nucleotide sequence ID" value="NZ_CP046996.1"/>
</dbReference>
<accession>A0A857DMB5</accession>
<dbReference type="EMBL" id="CP046996">
    <property type="protein sequence ID" value="QHA01539.1"/>
    <property type="molecule type" value="Genomic_DNA"/>
</dbReference>
<evidence type="ECO:0000313" key="2">
    <source>
        <dbReference type="Proteomes" id="UP000430508"/>
    </source>
</evidence>